<dbReference type="Pfam" id="PF13927">
    <property type="entry name" value="Ig_3"/>
    <property type="match status" value="5"/>
</dbReference>
<keyword evidence="14" id="KW-1185">Reference proteome</keyword>
<evidence type="ECO:0000256" key="1">
    <source>
        <dbReference type="ARBA" id="ARBA00004167"/>
    </source>
</evidence>
<dbReference type="PROSITE" id="PS50835">
    <property type="entry name" value="IG_LIKE"/>
    <property type="match status" value="6"/>
</dbReference>
<feature type="region of interest" description="Disordered" evidence="9">
    <location>
        <begin position="778"/>
        <end position="803"/>
    </location>
</feature>
<comment type="subcellular location">
    <subcellularLocation>
        <location evidence="1">Membrane</location>
        <topology evidence="1">Single-pass membrane protein</topology>
    </subcellularLocation>
</comment>
<dbReference type="InterPro" id="IPR013783">
    <property type="entry name" value="Ig-like_fold"/>
</dbReference>
<feature type="domain" description="Ig-like" evidence="13">
    <location>
        <begin position="300"/>
        <end position="410"/>
    </location>
</feature>
<dbReference type="RefSeq" id="XP_022240881.1">
    <property type="nucleotide sequence ID" value="XM_022385173.1"/>
</dbReference>
<dbReference type="Proteomes" id="UP000694941">
    <property type="component" value="Unplaced"/>
</dbReference>
<dbReference type="InterPro" id="IPR011009">
    <property type="entry name" value="Kinase-like_dom_sf"/>
</dbReference>
<feature type="domain" description="Ig-like" evidence="13">
    <location>
        <begin position="599"/>
        <end position="685"/>
    </location>
</feature>
<evidence type="ECO:0000256" key="10">
    <source>
        <dbReference type="SAM" id="Phobius"/>
    </source>
</evidence>
<evidence type="ECO:0000256" key="7">
    <source>
        <dbReference type="ARBA" id="ARBA00023180"/>
    </source>
</evidence>
<feature type="signal peptide" evidence="11">
    <location>
        <begin position="1"/>
        <end position="24"/>
    </location>
</feature>
<dbReference type="InterPro" id="IPR000719">
    <property type="entry name" value="Prot_kinase_dom"/>
</dbReference>
<evidence type="ECO:0000256" key="3">
    <source>
        <dbReference type="ARBA" id="ARBA00022989"/>
    </source>
</evidence>
<dbReference type="InterPro" id="IPR001245">
    <property type="entry name" value="Ser-Thr/Tyr_kinase_cat_dom"/>
</dbReference>
<evidence type="ECO:0000256" key="6">
    <source>
        <dbReference type="ARBA" id="ARBA00023170"/>
    </source>
</evidence>
<protein>
    <submittedName>
        <fullName evidence="15">Inactive tyrosine-protein kinase 7-like</fullName>
    </submittedName>
</protein>
<feature type="domain" description="Ig-like" evidence="13">
    <location>
        <begin position="513"/>
        <end position="594"/>
    </location>
</feature>
<dbReference type="InterPro" id="IPR007110">
    <property type="entry name" value="Ig-like_dom"/>
</dbReference>
<evidence type="ECO:0000259" key="13">
    <source>
        <dbReference type="PROSITE" id="PS50835"/>
    </source>
</evidence>
<dbReference type="SMART" id="SM00406">
    <property type="entry name" value="IGv"/>
    <property type="match status" value="3"/>
</dbReference>
<dbReference type="PANTHER" id="PTHR45080">
    <property type="entry name" value="CONTACTIN 5"/>
    <property type="match status" value="1"/>
</dbReference>
<dbReference type="InterPro" id="IPR013098">
    <property type="entry name" value="Ig_I-set"/>
</dbReference>
<keyword evidence="7" id="KW-0325">Glycoprotein</keyword>
<dbReference type="InterPro" id="IPR036179">
    <property type="entry name" value="Ig-like_dom_sf"/>
</dbReference>
<dbReference type="InterPro" id="IPR050958">
    <property type="entry name" value="Cell_Adh-Cytoskel_Orgn"/>
</dbReference>
<evidence type="ECO:0000313" key="15">
    <source>
        <dbReference type="RefSeq" id="XP_022240881.1"/>
    </source>
</evidence>
<dbReference type="Gene3D" id="3.30.200.20">
    <property type="entry name" value="Phosphorylase Kinase, domain 1"/>
    <property type="match status" value="1"/>
</dbReference>
<dbReference type="InterPro" id="IPR013106">
    <property type="entry name" value="Ig_V-set"/>
</dbReference>
<feature type="domain" description="Protein kinase" evidence="12">
    <location>
        <begin position="815"/>
        <end position="1087"/>
    </location>
</feature>
<evidence type="ECO:0000256" key="9">
    <source>
        <dbReference type="SAM" id="MobiDB-lite"/>
    </source>
</evidence>
<sequence>MSLCSCFALVTMCVFLGLIAKVHGLSGQDSFFTVQPEDQTAVNGEPVTLNCNVSTDQNLVIHWTLNDSPVENSTRRFQESTNLHITRVDRVQDLGDFRCVATDIVHDTSVRSRPAQINVQWIGDEAKVQLHSPKSSEDLTSGGDMVLRCKVEGNPEITYEWFHNGNRLFRNDRVFFRNKRLHINNLNVADNGIYTCRGVNDAGTVDSTENFPVILQSKKAANIIKLPHDVTVRNGDPALFDCVYQNVAALEWYAPKEDVPLNNGSRYTVFLNGSLLITHTQQADEGIYRCVGISSSKDIPQQTYIAHLRLAYLEELSEYSFEPPLGDSEILFFPLHGRFEITCLAPAGFPAPRVWWEDPKGHVISDTGRIRVDNGCLIISNVKQTDSGSFTCVAVNLMGEQRKKIDLYVTIPPVIVAGPVDVEVDEEKSATMSCKYEGIPFPITTVKWLKNDHPINPSDPHITVHENNGTLIIQDVQISDAGTYRCVIYTSGFSPVYSENSTLIVKETLKFVPPPVNKKLELGSNGKIYCKARGAETPVVHWVKDTVLPTQWPSHISDENGVLHFNVVQHEDAGTYTCIASSSQGTINATINVEVVVMPKFTVTPADTEAYEGYPVMLHCEAKGDPPPGIQWDKDNVLKGFDKKRFQVLTNGTLYIKEAHMADKGKYGCTAGNSGGFRRAEVLLNIQSTENYSPNQVSEQDENEANTMNKTVTITLCAAVIYIVLVIGLMIWCRIRRARRKAKLLAEAGEEVAKLDDDNPQGNIEMKDKVNHAGQEQVNGVSSKDGDINTPGPFSQPAKGNRSSYDNIKFSRDNLQTMMLLGHGKYGEVFLAKARSIDDLKTETVVMVKALQTKDEDAHSEYMKETEMFHKLGHKNWTKLLGVCLDTEPFLMVIEYSDWGDLKQFLLATKKENSRKGPKPPPLSTPQIIGICHQVAEGMEYLSSQQFVHKDLATRNCLITSRLDVKISNPSLFEDTYAQEYSRYHNKVVPLRWAAPEAVLLDNWSTESDVWSFAVLVWEVFTQADLPFIDKEDEAILLLLQDQQLIWNQPEASPELLTELLQDCWNYDPGARPSFSEITTKIGEINVVSNV</sequence>
<reference evidence="15" key="1">
    <citation type="submission" date="2025-08" db="UniProtKB">
        <authorList>
            <consortium name="RefSeq"/>
        </authorList>
    </citation>
    <scope>IDENTIFICATION</scope>
    <source>
        <tissue evidence="15">Muscle</tissue>
    </source>
</reference>
<evidence type="ECO:0000256" key="8">
    <source>
        <dbReference type="ARBA" id="ARBA00023319"/>
    </source>
</evidence>
<feature type="domain" description="Ig-like" evidence="13">
    <location>
        <begin position="114"/>
        <end position="212"/>
    </location>
</feature>
<feature type="chain" id="PRO_5046258992" evidence="11">
    <location>
        <begin position="25"/>
        <end position="1091"/>
    </location>
</feature>
<evidence type="ECO:0000259" key="12">
    <source>
        <dbReference type="PROSITE" id="PS50011"/>
    </source>
</evidence>
<dbReference type="SMART" id="SM00409">
    <property type="entry name" value="IG"/>
    <property type="match status" value="7"/>
</dbReference>
<dbReference type="SUPFAM" id="SSF56112">
    <property type="entry name" value="Protein kinase-like (PK-like)"/>
    <property type="match status" value="1"/>
</dbReference>
<keyword evidence="3 10" id="KW-1133">Transmembrane helix</keyword>
<name>A0ABM1SB76_LIMPO</name>
<keyword evidence="4 10" id="KW-0472">Membrane</keyword>
<keyword evidence="8" id="KW-0393">Immunoglobulin domain</keyword>
<feature type="domain" description="Ig-like" evidence="13">
    <location>
        <begin position="412"/>
        <end position="504"/>
    </location>
</feature>
<feature type="domain" description="Ig-like" evidence="13">
    <location>
        <begin position="30"/>
        <end position="111"/>
    </location>
</feature>
<dbReference type="PIRSF" id="PIRSF000615">
    <property type="entry name" value="TyrPK_CSF1-R"/>
    <property type="match status" value="1"/>
</dbReference>
<dbReference type="PROSITE" id="PS00109">
    <property type="entry name" value="PROTEIN_KINASE_TYR"/>
    <property type="match status" value="1"/>
</dbReference>
<evidence type="ECO:0000313" key="14">
    <source>
        <dbReference type="Proteomes" id="UP000694941"/>
    </source>
</evidence>
<evidence type="ECO:0000256" key="2">
    <source>
        <dbReference type="ARBA" id="ARBA00022692"/>
    </source>
</evidence>
<evidence type="ECO:0000256" key="11">
    <source>
        <dbReference type="SAM" id="SignalP"/>
    </source>
</evidence>
<dbReference type="SUPFAM" id="SSF48726">
    <property type="entry name" value="Immunoglobulin"/>
    <property type="match status" value="7"/>
</dbReference>
<keyword evidence="6" id="KW-0675">Receptor</keyword>
<proteinExistence type="predicted"/>
<feature type="transmembrane region" description="Helical" evidence="10">
    <location>
        <begin position="712"/>
        <end position="733"/>
    </location>
</feature>
<dbReference type="InterPro" id="IPR003599">
    <property type="entry name" value="Ig_sub"/>
</dbReference>
<dbReference type="Gene3D" id="1.10.510.10">
    <property type="entry name" value="Transferase(Phosphotransferase) domain 1"/>
    <property type="match status" value="1"/>
</dbReference>
<dbReference type="Gene3D" id="2.60.40.10">
    <property type="entry name" value="Immunoglobulins"/>
    <property type="match status" value="7"/>
</dbReference>
<dbReference type="PROSITE" id="PS50011">
    <property type="entry name" value="PROTEIN_KINASE_DOM"/>
    <property type="match status" value="1"/>
</dbReference>
<accession>A0ABM1SB76</accession>
<dbReference type="GeneID" id="106458823"/>
<organism evidence="14 15">
    <name type="scientific">Limulus polyphemus</name>
    <name type="common">Atlantic horseshoe crab</name>
    <dbReference type="NCBI Taxonomy" id="6850"/>
    <lineage>
        <taxon>Eukaryota</taxon>
        <taxon>Metazoa</taxon>
        <taxon>Ecdysozoa</taxon>
        <taxon>Arthropoda</taxon>
        <taxon>Chelicerata</taxon>
        <taxon>Merostomata</taxon>
        <taxon>Xiphosura</taxon>
        <taxon>Limulidae</taxon>
        <taxon>Limulus</taxon>
    </lineage>
</organism>
<evidence type="ECO:0000256" key="4">
    <source>
        <dbReference type="ARBA" id="ARBA00023136"/>
    </source>
</evidence>
<gene>
    <name evidence="15" type="primary">LOC106458823</name>
</gene>
<keyword evidence="11" id="KW-0732">Signal</keyword>
<keyword evidence="5" id="KW-1015">Disulfide bond</keyword>
<dbReference type="InterPro" id="IPR008266">
    <property type="entry name" value="Tyr_kinase_AS"/>
</dbReference>
<dbReference type="SMART" id="SM00220">
    <property type="entry name" value="S_TKc"/>
    <property type="match status" value="1"/>
</dbReference>
<dbReference type="Pfam" id="PF07679">
    <property type="entry name" value="I-set"/>
    <property type="match status" value="2"/>
</dbReference>
<dbReference type="Pfam" id="PF07714">
    <property type="entry name" value="PK_Tyr_Ser-Thr"/>
    <property type="match status" value="1"/>
</dbReference>
<evidence type="ECO:0000256" key="5">
    <source>
        <dbReference type="ARBA" id="ARBA00023157"/>
    </source>
</evidence>
<keyword evidence="2 10" id="KW-0812">Transmembrane</keyword>
<dbReference type="PRINTS" id="PR00109">
    <property type="entry name" value="TYRKINASE"/>
</dbReference>
<dbReference type="PANTHER" id="PTHR45080:SF21">
    <property type="entry name" value="INACTIVE TYROSINE-PROTEIN KINASE 7"/>
    <property type="match status" value="1"/>
</dbReference>
<dbReference type="SMART" id="SM00408">
    <property type="entry name" value="IGc2"/>
    <property type="match status" value="7"/>
</dbReference>
<dbReference type="InterPro" id="IPR003598">
    <property type="entry name" value="Ig_sub2"/>
</dbReference>